<dbReference type="EMBL" id="AOSG01000010">
    <property type="protein sequence ID" value="EOR72478.1"/>
    <property type="molecule type" value="Genomic_DNA"/>
</dbReference>
<dbReference type="Pfam" id="PF26450">
    <property type="entry name" value="DUF8129"/>
    <property type="match status" value="1"/>
</dbReference>
<feature type="domain" description="DUF8129" evidence="2">
    <location>
        <begin position="177"/>
        <end position="219"/>
    </location>
</feature>
<comment type="caution">
    <text evidence="3">The sequence shown here is derived from an EMBL/GenBank/DDBJ whole genome shotgun (WGS) entry which is preliminary data.</text>
</comment>
<feature type="compositionally biased region" description="Low complexity" evidence="1">
    <location>
        <begin position="91"/>
        <end position="104"/>
    </location>
</feature>
<feature type="compositionally biased region" description="Basic and acidic residues" evidence="1">
    <location>
        <begin position="106"/>
        <end position="117"/>
    </location>
</feature>
<feature type="compositionally biased region" description="Low complexity" evidence="1">
    <location>
        <begin position="118"/>
        <end position="137"/>
    </location>
</feature>
<dbReference type="RefSeq" id="WP_016188191.1">
    <property type="nucleotide sequence ID" value="NZ_AOSG01000010.1"/>
</dbReference>
<keyword evidence="4" id="KW-1185">Reference proteome</keyword>
<proteinExistence type="predicted"/>
<dbReference type="Proteomes" id="UP000014184">
    <property type="component" value="Unassembled WGS sequence"/>
</dbReference>
<dbReference type="InterPro" id="IPR058442">
    <property type="entry name" value="DUF8129"/>
</dbReference>
<evidence type="ECO:0000259" key="2">
    <source>
        <dbReference type="Pfam" id="PF26450"/>
    </source>
</evidence>
<protein>
    <recommendedName>
        <fullName evidence="2">DUF8129 domain-containing protein</fullName>
    </recommendedName>
</protein>
<gene>
    <name evidence="3" type="ORF">TM51_02694</name>
</gene>
<dbReference type="AlphaFoldDB" id="A0A9P2TCR8"/>
<evidence type="ECO:0000313" key="3">
    <source>
        <dbReference type="EMBL" id="EOR72478.1"/>
    </source>
</evidence>
<feature type="compositionally biased region" description="Low complexity" evidence="1">
    <location>
        <begin position="157"/>
        <end position="168"/>
    </location>
</feature>
<name>A0A9P2TCR8_THEFU</name>
<evidence type="ECO:0000256" key="1">
    <source>
        <dbReference type="SAM" id="MobiDB-lite"/>
    </source>
</evidence>
<organism evidence="3 4">
    <name type="scientific">Thermobifida fusca TM51</name>
    <dbReference type="NCBI Taxonomy" id="1169414"/>
    <lineage>
        <taxon>Bacteria</taxon>
        <taxon>Bacillati</taxon>
        <taxon>Actinomycetota</taxon>
        <taxon>Actinomycetes</taxon>
        <taxon>Streptosporangiales</taxon>
        <taxon>Nocardiopsidaceae</taxon>
        <taxon>Thermobifida</taxon>
    </lineage>
</organism>
<reference evidence="3 4" key="1">
    <citation type="journal article" date="2013" name="Genome Announc.">
        <title>Draft Genome Sequence of the Lignocellulose Decomposer Thermobifida fusca Strain TM51.</title>
        <authorList>
            <person name="Toth A."/>
            <person name="Barna T."/>
            <person name="Nagy I."/>
            <person name="Horvath B."/>
            <person name="Nagy I."/>
            <person name="Tancsics A."/>
            <person name="Kriszt B."/>
            <person name="Baka E."/>
            <person name="Fekete C."/>
            <person name="Kukolya J."/>
        </authorList>
    </citation>
    <scope>NUCLEOTIDE SEQUENCE [LARGE SCALE GENOMIC DNA]</scope>
    <source>
        <strain evidence="3 4">TM51</strain>
    </source>
</reference>
<sequence length="226" mass="24266">MSKPSLINRIGDAFKRLFGRSTRPVVSSKPEDMAAADVPAKRAEGAVSETIPAQTADADAGAEFATEAVSSDEQRPTEPPEPIKPLETSKAPEAAAAPQQAPEEPLAEKKREEEKPAEATAKAESSSTEPSDAQSSPAEEKAAEQPAAASEEKAEPAADAEQAPAEAPLPNYDSLTLPSVRARLRKLTVDQVRQLRAYEAAHANRPEFVRMFDNRIKKLEEQQSAE</sequence>
<accession>A0A9P2TCR8</accession>
<evidence type="ECO:0000313" key="4">
    <source>
        <dbReference type="Proteomes" id="UP000014184"/>
    </source>
</evidence>
<feature type="region of interest" description="Disordered" evidence="1">
    <location>
        <begin position="19"/>
        <end position="177"/>
    </location>
</feature>